<organism evidence="2 3">
    <name type="scientific">Seminavis robusta</name>
    <dbReference type="NCBI Taxonomy" id="568900"/>
    <lineage>
        <taxon>Eukaryota</taxon>
        <taxon>Sar</taxon>
        <taxon>Stramenopiles</taxon>
        <taxon>Ochrophyta</taxon>
        <taxon>Bacillariophyta</taxon>
        <taxon>Bacillariophyceae</taxon>
        <taxon>Bacillariophycidae</taxon>
        <taxon>Naviculales</taxon>
        <taxon>Naviculaceae</taxon>
        <taxon>Seminavis</taxon>
    </lineage>
</organism>
<feature type="compositionally biased region" description="Basic residues" evidence="1">
    <location>
        <begin position="220"/>
        <end position="229"/>
    </location>
</feature>
<reference evidence="2" key="1">
    <citation type="submission" date="2020-06" db="EMBL/GenBank/DDBJ databases">
        <authorList>
            <consortium name="Plant Systems Biology data submission"/>
        </authorList>
    </citation>
    <scope>NUCLEOTIDE SEQUENCE</scope>
    <source>
        <strain evidence="2">D6</strain>
    </source>
</reference>
<feature type="region of interest" description="Disordered" evidence="1">
    <location>
        <begin position="180"/>
        <end position="200"/>
    </location>
</feature>
<evidence type="ECO:0000313" key="3">
    <source>
        <dbReference type="Proteomes" id="UP001153069"/>
    </source>
</evidence>
<comment type="caution">
    <text evidence="2">The sequence shown here is derived from an EMBL/GenBank/DDBJ whole genome shotgun (WGS) entry which is preliminary data.</text>
</comment>
<gene>
    <name evidence="2" type="ORF">SEMRO_111_G055340.1</name>
</gene>
<evidence type="ECO:0000313" key="2">
    <source>
        <dbReference type="EMBL" id="CAB9501536.1"/>
    </source>
</evidence>
<accession>A0A9N8H5D8</accession>
<name>A0A9N8H5D8_9STRA</name>
<sequence length="257" mass="29547">MVNQTTTSTTSMQTHNRRQVRFSDEIVTITFKRQRNSESRWISRQHLQKLSKNVHGDAEECKRKMPHTDEELSRIFDIPVRERIDLLVRLNSQNDEEEEDCIRGLERHVSANHRTRIRGIQQESIIAVLSLQEQLKAAGAKPDALQEELATVSDEMTRNARVFARLLGLSDQRVIQELQLQQQQQPPHRKSSASSNVVPKRRISDLLKRHSYTAVVRQSFRGRKQRKPQQVKDASSSSMLLPMPTMALTSCNYSAAA</sequence>
<feature type="region of interest" description="Disordered" evidence="1">
    <location>
        <begin position="219"/>
        <end position="238"/>
    </location>
</feature>
<evidence type="ECO:0000256" key="1">
    <source>
        <dbReference type="SAM" id="MobiDB-lite"/>
    </source>
</evidence>
<keyword evidence="3" id="KW-1185">Reference proteome</keyword>
<proteinExistence type="predicted"/>
<dbReference type="Proteomes" id="UP001153069">
    <property type="component" value="Unassembled WGS sequence"/>
</dbReference>
<protein>
    <submittedName>
        <fullName evidence="2">Uncharacterized protein</fullName>
    </submittedName>
</protein>
<dbReference type="EMBL" id="CAICTM010000110">
    <property type="protein sequence ID" value="CAB9501536.1"/>
    <property type="molecule type" value="Genomic_DNA"/>
</dbReference>
<dbReference type="AlphaFoldDB" id="A0A9N8H5D8"/>